<evidence type="ECO:0000313" key="1">
    <source>
        <dbReference type="EMBL" id="KAI3777938.1"/>
    </source>
</evidence>
<organism evidence="1 2">
    <name type="scientific">Smallanthus sonchifolius</name>
    <dbReference type="NCBI Taxonomy" id="185202"/>
    <lineage>
        <taxon>Eukaryota</taxon>
        <taxon>Viridiplantae</taxon>
        <taxon>Streptophyta</taxon>
        <taxon>Embryophyta</taxon>
        <taxon>Tracheophyta</taxon>
        <taxon>Spermatophyta</taxon>
        <taxon>Magnoliopsida</taxon>
        <taxon>eudicotyledons</taxon>
        <taxon>Gunneridae</taxon>
        <taxon>Pentapetalae</taxon>
        <taxon>asterids</taxon>
        <taxon>campanulids</taxon>
        <taxon>Asterales</taxon>
        <taxon>Asteraceae</taxon>
        <taxon>Asteroideae</taxon>
        <taxon>Heliantheae alliance</taxon>
        <taxon>Millerieae</taxon>
        <taxon>Smallanthus</taxon>
    </lineage>
</organism>
<keyword evidence="2" id="KW-1185">Reference proteome</keyword>
<protein>
    <submittedName>
        <fullName evidence="1">Uncharacterized protein</fullName>
    </submittedName>
</protein>
<dbReference type="EMBL" id="CM042032">
    <property type="protein sequence ID" value="KAI3777938.1"/>
    <property type="molecule type" value="Genomic_DNA"/>
</dbReference>
<gene>
    <name evidence="1" type="ORF">L1987_47741</name>
</gene>
<evidence type="ECO:0000313" key="2">
    <source>
        <dbReference type="Proteomes" id="UP001056120"/>
    </source>
</evidence>
<name>A0ACB9G3C8_9ASTR</name>
<sequence length="209" mass="24132">MQRLACLWTENDPSRVLNRDLCLDTSLVNPVKVVLEAEDICVPMNQEYTGNSILDNLSQFDSHHTDIFSRTGRLRVCGVDLLPRNEFTSILGDHFKADQMRILFFFFSLHLKFQNECHGRGRVGWDLFSCCQAKTENKPNDWIKGICNHYLEGKLEDIDQTSRLKYHEYKNRGSTGRKRRNKGYGVRNNRCSTHGYGLGLAREGLWQSG</sequence>
<reference evidence="2" key="1">
    <citation type="journal article" date="2022" name="Mol. Ecol. Resour.">
        <title>The genomes of chicory, endive, great burdock and yacon provide insights into Asteraceae palaeo-polyploidization history and plant inulin production.</title>
        <authorList>
            <person name="Fan W."/>
            <person name="Wang S."/>
            <person name="Wang H."/>
            <person name="Wang A."/>
            <person name="Jiang F."/>
            <person name="Liu H."/>
            <person name="Zhao H."/>
            <person name="Xu D."/>
            <person name="Zhang Y."/>
        </authorList>
    </citation>
    <scope>NUCLEOTIDE SEQUENCE [LARGE SCALE GENOMIC DNA]</scope>
    <source>
        <strain evidence="2">cv. Yunnan</strain>
    </source>
</reference>
<reference evidence="1 2" key="2">
    <citation type="journal article" date="2022" name="Mol. Ecol. Resour.">
        <title>The genomes of chicory, endive, great burdock and yacon provide insights into Asteraceae paleo-polyploidization history and plant inulin production.</title>
        <authorList>
            <person name="Fan W."/>
            <person name="Wang S."/>
            <person name="Wang H."/>
            <person name="Wang A."/>
            <person name="Jiang F."/>
            <person name="Liu H."/>
            <person name="Zhao H."/>
            <person name="Xu D."/>
            <person name="Zhang Y."/>
        </authorList>
    </citation>
    <scope>NUCLEOTIDE SEQUENCE [LARGE SCALE GENOMIC DNA]</scope>
    <source>
        <strain evidence="2">cv. Yunnan</strain>
        <tissue evidence="1">Leaves</tissue>
    </source>
</reference>
<accession>A0ACB9G3C8</accession>
<comment type="caution">
    <text evidence="1">The sequence shown here is derived from an EMBL/GenBank/DDBJ whole genome shotgun (WGS) entry which is preliminary data.</text>
</comment>
<dbReference type="Proteomes" id="UP001056120">
    <property type="component" value="Linkage Group LG15"/>
</dbReference>
<proteinExistence type="predicted"/>